<reference evidence="4" key="1">
    <citation type="submission" date="2017-01" db="EMBL/GenBank/DDBJ databases">
        <authorList>
            <person name="Varghese N."/>
            <person name="Submissions S."/>
        </authorList>
    </citation>
    <scope>NUCLEOTIDE SEQUENCE [LARGE SCALE GENOMIC DNA]</scope>
    <source>
        <strain evidence="4">DSM 22306</strain>
    </source>
</reference>
<sequence>MLNNKHSLMAIAILSSALVIPNAYATTIDLSYNDPTQFADAKGQQALAGFEEAASFWESMFSDSVNINVNIGFAALGQNIIGSTGSALSLFLYEDVALALINDVSSLTDVSAVNNLSCDRSQANAAAANGVCALKFLDQEEDTASPGLDADGTPDNIGIGMTQANAKALGFTENGSGAVFDAIDASINFSSNFSFDFDSSDGISSDKIDFVAVAIHEIGHALGFTSGVDIYDYYYNEVNSVDLDPYTNATTLDLFRYSGESLAQGVDVLDWRPGADAYFSVDGGATNIAPFSTGSFGGDGFQASHFKDNLDIGIMDPTIRFGEFGTISTIDMLAFDAIGWDLKTATSVPEPTSLALLVLGLAGVGLSRKNKAA</sequence>
<evidence type="ECO:0000259" key="2">
    <source>
        <dbReference type="Pfam" id="PF07589"/>
    </source>
</evidence>
<dbReference type="RefSeq" id="WP_054341340.1">
    <property type="nucleotide sequence ID" value="NZ_FTOE01000004.1"/>
</dbReference>
<dbReference type="Proteomes" id="UP000185999">
    <property type="component" value="Unassembled WGS sequence"/>
</dbReference>
<feature type="domain" description="Ice-binding protein C-terminal" evidence="2">
    <location>
        <begin position="347"/>
        <end position="369"/>
    </location>
</feature>
<name>A0A1N7LPA4_9GAMM</name>
<dbReference type="Pfam" id="PF07589">
    <property type="entry name" value="PEP-CTERM"/>
    <property type="match status" value="1"/>
</dbReference>
<dbReference type="OrthoDB" id="8198236at2"/>
<organism evidence="3 4">
    <name type="scientific">Neptunomonas antarctica</name>
    <dbReference type="NCBI Taxonomy" id="619304"/>
    <lineage>
        <taxon>Bacteria</taxon>
        <taxon>Pseudomonadati</taxon>
        <taxon>Pseudomonadota</taxon>
        <taxon>Gammaproteobacteria</taxon>
        <taxon>Oceanospirillales</taxon>
        <taxon>Oceanospirillaceae</taxon>
        <taxon>Neptunomonas</taxon>
    </lineage>
</organism>
<dbReference type="InterPro" id="IPR024079">
    <property type="entry name" value="MetalloPept_cat_dom_sf"/>
</dbReference>
<evidence type="ECO:0000313" key="4">
    <source>
        <dbReference type="Proteomes" id="UP000185999"/>
    </source>
</evidence>
<keyword evidence="1" id="KW-0732">Signal</keyword>
<dbReference type="AlphaFoldDB" id="A0A1N7LPA4"/>
<feature type="signal peptide" evidence="1">
    <location>
        <begin position="1"/>
        <end position="25"/>
    </location>
</feature>
<dbReference type="InterPro" id="IPR013424">
    <property type="entry name" value="Ice-binding_C"/>
</dbReference>
<dbReference type="SUPFAM" id="SSF55486">
    <property type="entry name" value="Metalloproteases ('zincins'), catalytic domain"/>
    <property type="match status" value="2"/>
</dbReference>
<evidence type="ECO:0000256" key="1">
    <source>
        <dbReference type="SAM" id="SignalP"/>
    </source>
</evidence>
<gene>
    <name evidence="3" type="ORF">SAMN05421760_104213</name>
</gene>
<dbReference type="GO" id="GO:0008237">
    <property type="term" value="F:metallopeptidase activity"/>
    <property type="evidence" value="ECO:0007669"/>
    <property type="project" value="InterPro"/>
</dbReference>
<proteinExistence type="predicted"/>
<keyword evidence="4" id="KW-1185">Reference proteome</keyword>
<dbReference type="EMBL" id="FTOE01000004">
    <property type="protein sequence ID" value="SIS75676.1"/>
    <property type="molecule type" value="Genomic_DNA"/>
</dbReference>
<accession>A0A1N7LPA4</accession>
<feature type="chain" id="PRO_5009943349" evidence="1">
    <location>
        <begin position="26"/>
        <end position="373"/>
    </location>
</feature>
<dbReference type="STRING" id="619304.SAMN05421760_104213"/>
<dbReference type="NCBIfam" id="NF038122">
    <property type="entry name" value="metallo_LGF"/>
    <property type="match status" value="1"/>
</dbReference>
<evidence type="ECO:0000313" key="3">
    <source>
        <dbReference type="EMBL" id="SIS75676.1"/>
    </source>
</evidence>
<dbReference type="Gene3D" id="3.40.390.10">
    <property type="entry name" value="Collagenase (Catalytic Domain)"/>
    <property type="match status" value="1"/>
</dbReference>
<protein>
    <submittedName>
        <fullName evidence="3">PEP-CTERM protein-sorting domain-containing protein</fullName>
    </submittedName>
</protein>
<dbReference type="NCBIfam" id="TIGR02595">
    <property type="entry name" value="PEP_CTERM"/>
    <property type="match status" value="1"/>
</dbReference>